<keyword evidence="9" id="KW-1278">Translocase</keyword>
<dbReference type="AlphaFoldDB" id="A0A069A1U3"/>
<evidence type="ECO:0000313" key="15">
    <source>
        <dbReference type="EMBL" id="SJT03560.1"/>
    </source>
</evidence>
<evidence type="ECO:0000313" key="13">
    <source>
        <dbReference type="EMBL" id="CDS83466.1"/>
    </source>
</evidence>
<evidence type="ECO:0000256" key="1">
    <source>
        <dbReference type="ARBA" id="ARBA00004202"/>
    </source>
</evidence>
<dbReference type="InterPro" id="IPR003439">
    <property type="entry name" value="ABC_transporter-like_ATP-bd"/>
</dbReference>
<evidence type="ECO:0000313" key="17">
    <source>
        <dbReference type="Proteomes" id="UP000189137"/>
    </source>
</evidence>
<dbReference type="PANTHER" id="PTHR43790:SF9">
    <property type="entry name" value="GALACTOFURANOSE TRANSPORTER ATP-BINDING PROTEIN YTFR"/>
    <property type="match status" value="1"/>
</dbReference>
<dbReference type="EC" id="3.6.3.17" evidence="15 16"/>
<feature type="domain" description="ABC transporter" evidence="11">
    <location>
        <begin position="6"/>
        <end position="241"/>
    </location>
</feature>
<dbReference type="EMBL" id="LK932466">
    <property type="protein sequence ID" value="CDS83363.1"/>
    <property type="molecule type" value="Genomic_DNA"/>
</dbReference>
<keyword evidence="4" id="KW-1003">Cell membrane</keyword>
<evidence type="ECO:0000313" key="16">
    <source>
        <dbReference type="EMBL" id="VHY03975.1"/>
    </source>
</evidence>
<evidence type="ECO:0000256" key="5">
    <source>
        <dbReference type="ARBA" id="ARBA00022597"/>
    </source>
</evidence>
<name>A0A069A1U3_CLODI</name>
<evidence type="ECO:0000256" key="2">
    <source>
        <dbReference type="ARBA" id="ARBA00004533"/>
    </source>
</evidence>
<reference evidence="14" key="4">
    <citation type="submission" date="2021-06" db="EMBL/GenBank/DDBJ databases">
        <authorList>
            <consortium name="NCBI Pathogen Detection Project"/>
        </authorList>
    </citation>
    <scope>NUCLEOTIDE SEQUENCE</scope>
    <source>
        <strain evidence="14">HN1000</strain>
    </source>
</reference>
<dbReference type="EMBL" id="CAAJVP010000006">
    <property type="protein sequence ID" value="VHY03975.1"/>
    <property type="molecule type" value="Genomic_DNA"/>
</dbReference>
<evidence type="ECO:0000256" key="3">
    <source>
        <dbReference type="ARBA" id="ARBA00022448"/>
    </source>
</evidence>
<dbReference type="GO" id="GO:0005524">
    <property type="term" value="F:ATP binding"/>
    <property type="evidence" value="ECO:0007669"/>
    <property type="project" value="UniProtKB-KW"/>
</dbReference>
<dbReference type="EMBL" id="LK932349">
    <property type="protein sequence ID" value="CDS83466.1"/>
    <property type="molecule type" value="Genomic_DNA"/>
</dbReference>
<dbReference type="InterPro" id="IPR003593">
    <property type="entry name" value="AAA+_ATPase"/>
</dbReference>
<dbReference type="Proteomes" id="UP000189137">
    <property type="component" value="Unassembled WGS sequence"/>
</dbReference>
<gene>
    <name evidence="12" type="primary">rbsA</name>
    <name evidence="12" type="ORF">BN1096_170016</name>
    <name evidence="13" type="ORF">BN1097_150013</name>
    <name evidence="14" type="ORF">KRM00_000301</name>
    <name evidence="16" type="ORF">SAMEA1402366_01537</name>
    <name evidence="15" type="ORF">SAMEA3375112_03453</name>
</gene>
<keyword evidence="6" id="KW-0677">Repeat</keyword>
<keyword evidence="3" id="KW-0813">Transport</keyword>
<dbReference type="InterPro" id="IPR017871">
    <property type="entry name" value="ABC_transporter-like_CS"/>
</dbReference>
<dbReference type="Proteomes" id="UP000878956">
    <property type="component" value="Unassembled WGS sequence"/>
</dbReference>
<protein>
    <submittedName>
        <fullName evidence="16">ABC transporter ribose-specific ATP-binding protein</fullName>
        <ecNumber evidence="12 16">3.6.3.-</ecNumber>
        <ecNumber evidence="15 16">3.6.3.17</ecNumber>
    </submittedName>
    <submittedName>
        <fullName evidence="12">ABC-type transport system, ribose-specific ATP-binding protein</fullName>
    </submittedName>
    <submittedName>
        <fullName evidence="13">Ribose ABC transporter (ATP-binding protein)</fullName>
    </submittedName>
    <submittedName>
        <fullName evidence="15">Ribose import ATP-binding protein RbsA</fullName>
    </submittedName>
    <submittedName>
        <fullName evidence="14">Sugar ABC transporter ATP-binding protein</fullName>
    </submittedName>
</protein>
<evidence type="ECO:0000256" key="9">
    <source>
        <dbReference type="ARBA" id="ARBA00022967"/>
    </source>
</evidence>
<keyword evidence="8 12" id="KW-0067">ATP-binding</keyword>
<evidence type="ECO:0000313" key="18">
    <source>
        <dbReference type="Proteomes" id="UP000372533"/>
    </source>
</evidence>
<dbReference type="SMART" id="SM00382">
    <property type="entry name" value="AAA"/>
    <property type="match status" value="2"/>
</dbReference>
<dbReference type="RefSeq" id="WP_003435916.1">
    <property type="nucleotide sequence ID" value="NZ_AP031492.1"/>
</dbReference>
<dbReference type="CDD" id="cd03215">
    <property type="entry name" value="ABC_Carb_Monos_II"/>
    <property type="match status" value="1"/>
</dbReference>
<feature type="domain" description="ABC transporter" evidence="11">
    <location>
        <begin position="252"/>
        <end position="497"/>
    </location>
</feature>
<evidence type="ECO:0000256" key="6">
    <source>
        <dbReference type="ARBA" id="ARBA00022737"/>
    </source>
</evidence>
<dbReference type="InterPro" id="IPR050107">
    <property type="entry name" value="ABC_carbohydrate_import_ATPase"/>
</dbReference>
<organism evidence="12">
    <name type="scientific">Clostridioides difficile</name>
    <name type="common">Peptoclostridium difficile</name>
    <dbReference type="NCBI Taxonomy" id="1496"/>
    <lineage>
        <taxon>Bacteria</taxon>
        <taxon>Bacillati</taxon>
        <taxon>Bacillota</taxon>
        <taxon>Clostridia</taxon>
        <taxon>Peptostreptococcales</taxon>
        <taxon>Peptostreptococcaceae</taxon>
        <taxon>Clostridioides</taxon>
    </lineage>
</organism>
<dbReference type="FunFam" id="3.40.50.300:FF:000126">
    <property type="entry name" value="Galactose/methyl galactoside import ATP-binding protein MglA"/>
    <property type="match status" value="1"/>
</dbReference>
<dbReference type="PANTHER" id="PTHR43790">
    <property type="entry name" value="CARBOHYDRATE TRANSPORT ATP-BINDING PROTEIN MG119-RELATED"/>
    <property type="match status" value="1"/>
</dbReference>
<dbReference type="FunFam" id="3.40.50.300:FF:000127">
    <property type="entry name" value="Ribose import ATP-binding protein RbsA"/>
    <property type="match status" value="1"/>
</dbReference>
<evidence type="ECO:0000259" key="11">
    <source>
        <dbReference type="PROSITE" id="PS50893"/>
    </source>
</evidence>
<dbReference type="GO" id="GO:0005886">
    <property type="term" value="C:plasma membrane"/>
    <property type="evidence" value="ECO:0007669"/>
    <property type="project" value="UniProtKB-SubCell"/>
</dbReference>
<dbReference type="Gene3D" id="3.40.50.300">
    <property type="entry name" value="P-loop containing nucleotide triphosphate hydrolases"/>
    <property type="match status" value="2"/>
</dbReference>
<dbReference type="PROSITE" id="PS00211">
    <property type="entry name" value="ABC_TRANSPORTER_1"/>
    <property type="match status" value="1"/>
</dbReference>
<keyword evidence="12" id="KW-0378">Hydrolase</keyword>
<sequence length="503" mass="56531">MSNIILKLSNIAKEFPGVRALDNVNFELFHGEVHALLGENGAGKSTMIKILTGAHSKTSGKFIFEGKEIENISPDISKKIGINAIYQELTVFDELTVAQNIFMGKEINGKVLTNDKKMNEEAKKIFDNMGIDINPNSLVKELSIAQKQMVEIARVLSSETKVLIMDEPTSSISKKETEILFRLINDLKESGVSIIYISHRMEELFEICDRITIMRDGKTISTLNTKDVSSEEELVNLMIDRKLDQFFPKRKVEIKEEIMRVENLTKNNVFNDISFNIRKGEILGIGGLVGSKRSEIVEAIFGLRTYDSGKIYLNNEEVKFKTPSDAIENGLGLITEDRKGTGLFLQMSVKENTTMAGLKKISKFKSIIDRKKEKEILEKYIEALKIKTPHMNQVIQSLSGGNQQKAIIARWLLLQPDILIMDEPTRGIDVNAKAEIYNLMGDLVESGVSIIMISSEIPELISMSDRIMVMREGHISGFLEGEEMVENNVLKLAFGGKINEFNN</sequence>
<dbReference type="InterPro" id="IPR027417">
    <property type="entry name" value="P-loop_NTPase"/>
</dbReference>
<dbReference type="GO" id="GO:0016887">
    <property type="term" value="F:ATP hydrolysis activity"/>
    <property type="evidence" value="ECO:0007669"/>
    <property type="project" value="InterPro"/>
</dbReference>
<proteinExistence type="predicted"/>
<dbReference type="EC" id="3.6.3.-" evidence="12 16"/>
<evidence type="ECO:0000313" key="14">
    <source>
        <dbReference type="EMBL" id="HBH1540848.1"/>
    </source>
</evidence>
<reference evidence="14" key="3">
    <citation type="journal article" date="2018" name="Genome Biol.">
        <title>SKESA: strategic k-mer extension for scrupulous assemblies.</title>
        <authorList>
            <person name="Souvorov A."/>
            <person name="Agarwala R."/>
            <person name="Lipman D.J."/>
        </authorList>
    </citation>
    <scope>NUCLEOTIDE SEQUENCE</scope>
    <source>
        <strain evidence="14">HN1000</strain>
    </source>
</reference>
<accession>A0A069A1U3</accession>
<reference evidence="12" key="1">
    <citation type="submission" date="2014-07" db="EMBL/GenBank/DDBJ databases">
        <authorList>
            <person name="Monot Marc"/>
        </authorList>
    </citation>
    <scope>NUCLEOTIDE SEQUENCE</scope>
    <source>
        <strain evidence="13">7032994</strain>
    </source>
</reference>
<keyword evidence="5" id="KW-0762">Sugar transport</keyword>
<dbReference type="Proteomes" id="UP000372533">
    <property type="component" value="Unassembled WGS sequence"/>
</dbReference>
<dbReference type="CDD" id="cd03216">
    <property type="entry name" value="ABC_Carb_Monos_I"/>
    <property type="match status" value="1"/>
</dbReference>
<dbReference type="GO" id="GO:0015749">
    <property type="term" value="P:monosaccharide transmembrane transport"/>
    <property type="evidence" value="ECO:0007669"/>
    <property type="project" value="UniProtKB-ARBA"/>
</dbReference>
<dbReference type="SUPFAM" id="SSF52540">
    <property type="entry name" value="P-loop containing nucleoside triphosphate hydrolases"/>
    <property type="match status" value="2"/>
</dbReference>
<keyword evidence="10" id="KW-0472">Membrane</keyword>
<reference evidence="15 17" key="2">
    <citation type="submission" date="2017-02" db="EMBL/GenBank/DDBJ databases">
        <authorList>
            <consortium name="Pathogen Informatics"/>
        </authorList>
    </citation>
    <scope>NUCLEOTIDE SEQUENCE [LARGE SCALE GENOMIC DNA]</scope>
    <source>
        <strain evidence="18">tl291</strain>
        <strain evidence="16">Tl291</strain>
        <strain evidence="15 17">VRECD0157</strain>
    </source>
</reference>
<evidence type="ECO:0000313" key="12">
    <source>
        <dbReference type="EMBL" id="CDS83363.1"/>
    </source>
</evidence>
<dbReference type="EMBL" id="DAEPXK010000002">
    <property type="protein sequence ID" value="HBH1540848.1"/>
    <property type="molecule type" value="Genomic_DNA"/>
</dbReference>
<dbReference type="EMBL" id="FUPS01000015">
    <property type="protein sequence ID" value="SJT03560.1"/>
    <property type="molecule type" value="Genomic_DNA"/>
</dbReference>
<keyword evidence="7" id="KW-0547">Nucleotide-binding</keyword>
<dbReference type="PATRIC" id="fig|1496.854.peg.340"/>
<evidence type="ECO:0000256" key="8">
    <source>
        <dbReference type="ARBA" id="ARBA00022840"/>
    </source>
</evidence>
<dbReference type="Pfam" id="PF00005">
    <property type="entry name" value="ABC_tran"/>
    <property type="match status" value="2"/>
</dbReference>
<evidence type="ECO:0000256" key="10">
    <source>
        <dbReference type="ARBA" id="ARBA00023136"/>
    </source>
</evidence>
<dbReference type="PROSITE" id="PS50893">
    <property type="entry name" value="ABC_TRANSPORTER_2"/>
    <property type="match status" value="2"/>
</dbReference>
<evidence type="ECO:0000256" key="7">
    <source>
        <dbReference type="ARBA" id="ARBA00022741"/>
    </source>
</evidence>
<comment type="subcellular location">
    <subcellularLocation>
        <location evidence="2">Cell inner membrane</location>
    </subcellularLocation>
    <subcellularLocation>
        <location evidence="1">Cell membrane</location>
        <topology evidence="1">Peripheral membrane protein</topology>
    </subcellularLocation>
</comment>
<evidence type="ECO:0000256" key="4">
    <source>
        <dbReference type="ARBA" id="ARBA00022475"/>
    </source>
</evidence>